<dbReference type="PANTHER" id="PTHR42850:SF2">
    <property type="entry name" value="BLL5683 PROTEIN"/>
    <property type="match status" value="1"/>
</dbReference>
<accession>A0A271J1B4</accession>
<name>A0A271J1B4_9BACT</name>
<dbReference type="EMBL" id="MQWD01000001">
    <property type="protein sequence ID" value="PAP77150.1"/>
    <property type="molecule type" value="Genomic_DNA"/>
</dbReference>
<keyword evidence="4" id="KW-1185">Reference proteome</keyword>
<dbReference type="Gene3D" id="3.60.21.10">
    <property type="match status" value="1"/>
</dbReference>
<dbReference type="AlphaFoldDB" id="A0A271J1B4"/>
<dbReference type="InterPro" id="IPR024654">
    <property type="entry name" value="Calcineurin-like_PHP_lpxH"/>
</dbReference>
<dbReference type="RefSeq" id="WP_179299608.1">
    <property type="nucleotide sequence ID" value="NZ_MQWD01000001.1"/>
</dbReference>
<feature type="domain" description="Calcineurin-like phosphoesterase" evidence="2">
    <location>
        <begin position="1"/>
        <end position="195"/>
    </location>
</feature>
<evidence type="ECO:0000256" key="1">
    <source>
        <dbReference type="ARBA" id="ARBA00008950"/>
    </source>
</evidence>
<gene>
    <name evidence="3" type="ORF">BSZ37_12280</name>
</gene>
<evidence type="ECO:0000259" key="2">
    <source>
        <dbReference type="Pfam" id="PF12850"/>
    </source>
</evidence>
<dbReference type="SUPFAM" id="SSF56300">
    <property type="entry name" value="Metallo-dependent phosphatases"/>
    <property type="match status" value="1"/>
</dbReference>
<reference evidence="3 4" key="1">
    <citation type="submission" date="2016-11" db="EMBL/GenBank/DDBJ databases">
        <title>Study of marine rhodopsin-containing bacteria.</title>
        <authorList>
            <person name="Yoshizawa S."/>
            <person name="Kumagai Y."/>
            <person name="Kogure K."/>
        </authorList>
    </citation>
    <scope>NUCLEOTIDE SEQUENCE [LARGE SCALE GENOMIC DNA]</scope>
    <source>
        <strain evidence="3 4">SAORIC-28</strain>
    </source>
</reference>
<dbReference type="CDD" id="cd00838">
    <property type="entry name" value="MPP_superfamily"/>
    <property type="match status" value="1"/>
</dbReference>
<evidence type="ECO:0000313" key="3">
    <source>
        <dbReference type="EMBL" id="PAP77150.1"/>
    </source>
</evidence>
<organism evidence="3 4">
    <name type="scientific">Rubrivirga marina</name>
    <dbReference type="NCBI Taxonomy" id="1196024"/>
    <lineage>
        <taxon>Bacteria</taxon>
        <taxon>Pseudomonadati</taxon>
        <taxon>Rhodothermota</taxon>
        <taxon>Rhodothermia</taxon>
        <taxon>Rhodothermales</taxon>
        <taxon>Rubricoccaceae</taxon>
        <taxon>Rubrivirga</taxon>
    </lineage>
</organism>
<dbReference type="Pfam" id="PF12850">
    <property type="entry name" value="Metallophos_2"/>
    <property type="match status" value="1"/>
</dbReference>
<proteinExistence type="inferred from homology"/>
<dbReference type="Proteomes" id="UP000216339">
    <property type="component" value="Unassembled WGS sequence"/>
</dbReference>
<dbReference type="InterPro" id="IPR029052">
    <property type="entry name" value="Metallo-depent_PP-like"/>
</dbReference>
<protein>
    <recommendedName>
        <fullName evidence="2">Calcineurin-like phosphoesterase domain-containing protein</fullName>
    </recommendedName>
</protein>
<comment type="similarity">
    <text evidence="1">Belongs to the metallophosphoesterase superfamily. YfcE family.</text>
</comment>
<dbReference type="GO" id="GO:0005737">
    <property type="term" value="C:cytoplasm"/>
    <property type="evidence" value="ECO:0007669"/>
    <property type="project" value="TreeGrafter"/>
</dbReference>
<dbReference type="PIRSF" id="PIRSF000883">
    <property type="entry name" value="Pesterase_MJ0912"/>
    <property type="match status" value="1"/>
</dbReference>
<dbReference type="InterPro" id="IPR011152">
    <property type="entry name" value="Pesterase_MJ0912"/>
</dbReference>
<dbReference type="PANTHER" id="PTHR42850">
    <property type="entry name" value="METALLOPHOSPHOESTERASE"/>
    <property type="match status" value="1"/>
</dbReference>
<comment type="caution">
    <text evidence="3">The sequence shown here is derived from an EMBL/GenBank/DDBJ whole genome shotgun (WGS) entry which is preliminary data.</text>
</comment>
<evidence type="ECO:0000313" key="4">
    <source>
        <dbReference type="Proteomes" id="UP000216339"/>
    </source>
</evidence>
<dbReference type="GO" id="GO:0016791">
    <property type="term" value="F:phosphatase activity"/>
    <property type="evidence" value="ECO:0007669"/>
    <property type="project" value="TreeGrafter"/>
</dbReference>
<dbReference type="InterPro" id="IPR050126">
    <property type="entry name" value="Ap4A_hydrolase"/>
</dbReference>
<sequence>MRLAVLSDIHANLPALRKAMQVAEARGADVLVNLGDVVGYGPDPVECLDVVRREFAINILGNHDAAVAGELDKAIPPDGQAAIELHRTVLDPDRLDWLASLPYAVEAHGATFVHAAPDEPEKWPRLESLRDTQRQFRAFDTDICFIGHSHRQAIVSDTIGVFRVRPGHRFLVNVGSVGQPRDRDPRLGFALFDTDAFAVQLVRDHYDHAKTEAAILKAGLPARLAARLRAGA</sequence>